<protein>
    <recommendedName>
        <fullName evidence="2">ZAD domain-containing protein</fullName>
    </recommendedName>
</protein>
<keyword evidence="4" id="KW-1185">Reference proteome</keyword>
<dbReference type="GO" id="GO:0005634">
    <property type="term" value="C:nucleus"/>
    <property type="evidence" value="ECO:0007669"/>
    <property type="project" value="InterPro"/>
</dbReference>
<evidence type="ECO:0000256" key="1">
    <source>
        <dbReference type="PROSITE-ProRule" id="PRU01263"/>
    </source>
</evidence>
<sequence length="233" mass="27137">MANRLICRTCLKKERPEYCKNISPEQENEETSNILEMLNYCVPELDIHLVMNPVICRSCINMLETAFKFKTECLKIEEKFLKYSHSHSMNSKVCARSTLLTTIMSPFPFLETINVKAIKVERTSINDDHIDKLKDVKNKKVNNGKKTSKFSCAKCYGCEKKLTDPSYHSKLYQSPFKCYNCGKQVLSELAEEQIIKTEPEFIYANDNIHNLYKQEDFESEPRTTFDEEIDIVN</sequence>
<feature type="binding site" evidence="1">
    <location>
        <position position="56"/>
    </location>
    <ligand>
        <name>Zn(2+)</name>
        <dbReference type="ChEBI" id="CHEBI:29105"/>
    </ligand>
</feature>
<keyword evidence="1" id="KW-0862">Zinc</keyword>
<organism evidence="3 4">
    <name type="scientific">Rhamnusium bicolor</name>
    <dbReference type="NCBI Taxonomy" id="1586634"/>
    <lineage>
        <taxon>Eukaryota</taxon>
        <taxon>Metazoa</taxon>
        <taxon>Ecdysozoa</taxon>
        <taxon>Arthropoda</taxon>
        <taxon>Hexapoda</taxon>
        <taxon>Insecta</taxon>
        <taxon>Pterygota</taxon>
        <taxon>Neoptera</taxon>
        <taxon>Endopterygota</taxon>
        <taxon>Coleoptera</taxon>
        <taxon>Polyphaga</taxon>
        <taxon>Cucujiformia</taxon>
        <taxon>Chrysomeloidea</taxon>
        <taxon>Cerambycidae</taxon>
        <taxon>Lepturinae</taxon>
        <taxon>Rhagiini</taxon>
        <taxon>Rhamnusium</taxon>
    </lineage>
</organism>
<proteinExistence type="predicted"/>
<dbReference type="Pfam" id="PF07776">
    <property type="entry name" value="zf-AD"/>
    <property type="match status" value="1"/>
</dbReference>
<dbReference type="Proteomes" id="UP001162156">
    <property type="component" value="Unassembled WGS sequence"/>
</dbReference>
<dbReference type="Gene3D" id="3.40.1800.20">
    <property type="match status" value="1"/>
</dbReference>
<reference evidence="3" key="1">
    <citation type="journal article" date="2023" name="Insect Mol. Biol.">
        <title>Genome sequencing provides insights into the evolution of gene families encoding plant cell wall-degrading enzymes in longhorned beetles.</title>
        <authorList>
            <person name="Shin N.R."/>
            <person name="Okamura Y."/>
            <person name="Kirsch R."/>
            <person name="Pauchet Y."/>
        </authorList>
    </citation>
    <scope>NUCLEOTIDE SEQUENCE</scope>
    <source>
        <strain evidence="3">RBIC_L_NR</strain>
    </source>
</reference>
<evidence type="ECO:0000259" key="2">
    <source>
        <dbReference type="PROSITE" id="PS51915"/>
    </source>
</evidence>
<accession>A0AAV8YRV5</accession>
<gene>
    <name evidence="3" type="ORF">NQ314_007085</name>
</gene>
<feature type="domain" description="ZAD" evidence="2">
    <location>
        <begin position="5"/>
        <end position="83"/>
    </location>
</feature>
<comment type="caution">
    <text evidence="3">The sequence shown here is derived from an EMBL/GenBank/DDBJ whole genome shotgun (WGS) entry which is preliminary data.</text>
</comment>
<dbReference type="AlphaFoldDB" id="A0AAV8YRV5"/>
<keyword evidence="1" id="KW-0479">Metal-binding</keyword>
<feature type="binding site" evidence="1">
    <location>
        <position position="59"/>
    </location>
    <ligand>
        <name>Zn(2+)</name>
        <dbReference type="ChEBI" id="CHEBI:29105"/>
    </ligand>
</feature>
<evidence type="ECO:0000313" key="4">
    <source>
        <dbReference type="Proteomes" id="UP001162156"/>
    </source>
</evidence>
<evidence type="ECO:0000313" key="3">
    <source>
        <dbReference type="EMBL" id="KAJ8954479.1"/>
    </source>
</evidence>
<feature type="binding site" evidence="1">
    <location>
        <position position="10"/>
    </location>
    <ligand>
        <name>Zn(2+)</name>
        <dbReference type="ChEBI" id="CHEBI:29105"/>
    </ligand>
</feature>
<name>A0AAV8YRV5_9CUCU</name>
<feature type="binding site" evidence="1">
    <location>
        <position position="7"/>
    </location>
    <ligand>
        <name>Zn(2+)</name>
        <dbReference type="ChEBI" id="CHEBI:29105"/>
    </ligand>
</feature>
<dbReference type="SUPFAM" id="SSF57716">
    <property type="entry name" value="Glucocorticoid receptor-like (DNA-binding domain)"/>
    <property type="match status" value="1"/>
</dbReference>
<dbReference type="EMBL" id="JANEYF010001920">
    <property type="protein sequence ID" value="KAJ8954479.1"/>
    <property type="molecule type" value="Genomic_DNA"/>
</dbReference>
<dbReference type="GO" id="GO:0008270">
    <property type="term" value="F:zinc ion binding"/>
    <property type="evidence" value="ECO:0007669"/>
    <property type="project" value="UniProtKB-UniRule"/>
</dbReference>
<keyword evidence="1" id="KW-0863">Zinc-finger</keyword>
<dbReference type="SMART" id="SM00868">
    <property type="entry name" value="zf-AD"/>
    <property type="match status" value="1"/>
</dbReference>
<dbReference type="InterPro" id="IPR012934">
    <property type="entry name" value="Znf_AD"/>
</dbReference>
<dbReference type="PROSITE" id="PS51915">
    <property type="entry name" value="ZAD"/>
    <property type="match status" value="1"/>
</dbReference>